<evidence type="ECO:0000313" key="2">
    <source>
        <dbReference type="EMBL" id="KAF2199198.1"/>
    </source>
</evidence>
<dbReference type="SUPFAM" id="SSF47027">
    <property type="entry name" value="Acyl-CoA binding protein"/>
    <property type="match status" value="1"/>
</dbReference>
<sequence>LYGYAKIADGEKFEDAKKPGMMDLPGKAKFNRWQKFHDENLSAADAQKKYVEAVDALVAKYGLKQ</sequence>
<dbReference type="Gene3D" id="1.20.80.10">
    <property type="match status" value="1"/>
</dbReference>
<dbReference type="OrthoDB" id="346910at2759"/>
<comment type="caution">
    <text evidence="2">The sequence shown here is derived from an EMBL/GenBank/DDBJ whole genome shotgun (WGS) entry which is preliminary data.</text>
</comment>
<organism evidence="2 3">
    <name type="scientific">Delitschia confertaspora ATCC 74209</name>
    <dbReference type="NCBI Taxonomy" id="1513339"/>
    <lineage>
        <taxon>Eukaryota</taxon>
        <taxon>Fungi</taxon>
        <taxon>Dikarya</taxon>
        <taxon>Ascomycota</taxon>
        <taxon>Pezizomycotina</taxon>
        <taxon>Dothideomycetes</taxon>
        <taxon>Pleosporomycetidae</taxon>
        <taxon>Pleosporales</taxon>
        <taxon>Delitschiaceae</taxon>
        <taxon>Delitschia</taxon>
    </lineage>
</organism>
<gene>
    <name evidence="2" type="ORF">GQ43DRAFT_442680</name>
</gene>
<accession>A0A9P4JMI3</accession>
<proteinExistence type="predicted"/>
<dbReference type="PROSITE" id="PS51228">
    <property type="entry name" value="ACB_2"/>
    <property type="match status" value="1"/>
</dbReference>
<dbReference type="Proteomes" id="UP000799536">
    <property type="component" value="Unassembled WGS sequence"/>
</dbReference>
<evidence type="ECO:0000313" key="3">
    <source>
        <dbReference type="Proteomes" id="UP000799536"/>
    </source>
</evidence>
<dbReference type="GO" id="GO:0000062">
    <property type="term" value="F:fatty-acyl-CoA binding"/>
    <property type="evidence" value="ECO:0007669"/>
    <property type="project" value="InterPro"/>
</dbReference>
<dbReference type="InterPro" id="IPR035984">
    <property type="entry name" value="Acyl-CoA-binding_sf"/>
</dbReference>
<dbReference type="EMBL" id="ML994090">
    <property type="protein sequence ID" value="KAF2199198.1"/>
    <property type="molecule type" value="Genomic_DNA"/>
</dbReference>
<evidence type="ECO:0000259" key="1">
    <source>
        <dbReference type="PROSITE" id="PS51228"/>
    </source>
</evidence>
<dbReference type="AlphaFoldDB" id="A0A9P4JMI3"/>
<feature type="non-terminal residue" evidence="2">
    <location>
        <position position="1"/>
    </location>
</feature>
<feature type="domain" description="ACB" evidence="1">
    <location>
        <begin position="1"/>
        <end position="63"/>
    </location>
</feature>
<dbReference type="InterPro" id="IPR000582">
    <property type="entry name" value="Acyl-CoA-binding_protein"/>
</dbReference>
<protein>
    <recommendedName>
        <fullName evidence="1">ACB domain-containing protein</fullName>
    </recommendedName>
</protein>
<name>A0A9P4JMI3_9PLEO</name>
<keyword evidence="3" id="KW-1185">Reference proteome</keyword>
<dbReference type="InterPro" id="IPR014352">
    <property type="entry name" value="FERM/acyl-CoA-bd_prot_sf"/>
</dbReference>
<reference evidence="2" key="1">
    <citation type="journal article" date="2020" name="Stud. Mycol.">
        <title>101 Dothideomycetes genomes: a test case for predicting lifestyles and emergence of pathogens.</title>
        <authorList>
            <person name="Haridas S."/>
            <person name="Albert R."/>
            <person name="Binder M."/>
            <person name="Bloem J."/>
            <person name="Labutti K."/>
            <person name="Salamov A."/>
            <person name="Andreopoulos B."/>
            <person name="Baker S."/>
            <person name="Barry K."/>
            <person name="Bills G."/>
            <person name="Bluhm B."/>
            <person name="Cannon C."/>
            <person name="Castanera R."/>
            <person name="Culley D."/>
            <person name="Daum C."/>
            <person name="Ezra D."/>
            <person name="Gonzalez J."/>
            <person name="Henrissat B."/>
            <person name="Kuo A."/>
            <person name="Liang C."/>
            <person name="Lipzen A."/>
            <person name="Lutzoni F."/>
            <person name="Magnuson J."/>
            <person name="Mondo S."/>
            <person name="Nolan M."/>
            <person name="Ohm R."/>
            <person name="Pangilinan J."/>
            <person name="Park H.-J."/>
            <person name="Ramirez L."/>
            <person name="Alfaro M."/>
            <person name="Sun H."/>
            <person name="Tritt A."/>
            <person name="Yoshinaga Y."/>
            <person name="Zwiers L.-H."/>
            <person name="Turgeon B."/>
            <person name="Goodwin S."/>
            <person name="Spatafora J."/>
            <person name="Crous P."/>
            <person name="Grigoriev I."/>
        </authorList>
    </citation>
    <scope>NUCLEOTIDE SEQUENCE</scope>
    <source>
        <strain evidence="2">ATCC 74209</strain>
    </source>
</reference>
<dbReference type="Pfam" id="PF00887">
    <property type="entry name" value="ACBP"/>
    <property type="match status" value="1"/>
</dbReference>